<dbReference type="STRING" id="1397694.GCA_000702585_02023"/>
<dbReference type="InterPro" id="IPR011663">
    <property type="entry name" value="UTRA"/>
</dbReference>
<proteinExistence type="predicted"/>
<keyword evidence="2" id="KW-0238">DNA-binding</keyword>
<evidence type="ECO:0000259" key="4">
    <source>
        <dbReference type="PROSITE" id="PS50949"/>
    </source>
</evidence>
<dbReference type="Gene3D" id="1.10.10.10">
    <property type="entry name" value="Winged helix-like DNA-binding domain superfamily/Winged helix DNA-binding domain"/>
    <property type="match status" value="1"/>
</dbReference>
<evidence type="ECO:0000313" key="5">
    <source>
        <dbReference type="EMBL" id="STO08157.1"/>
    </source>
</evidence>
<reference evidence="5 6" key="1">
    <citation type="submission" date="2018-06" db="EMBL/GenBank/DDBJ databases">
        <authorList>
            <consortium name="Pathogen Informatics"/>
            <person name="Doyle S."/>
        </authorList>
    </citation>
    <scope>NUCLEOTIDE SEQUENCE [LARGE SCALE GENOMIC DNA]</scope>
    <source>
        <strain evidence="5 6">NCTC13163</strain>
    </source>
</reference>
<evidence type="ECO:0000256" key="1">
    <source>
        <dbReference type="ARBA" id="ARBA00023015"/>
    </source>
</evidence>
<dbReference type="EMBL" id="UGGP01000001">
    <property type="protein sequence ID" value="STO08157.1"/>
    <property type="molecule type" value="Genomic_DNA"/>
</dbReference>
<evidence type="ECO:0000256" key="3">
    <source>
        <dbReference type="ARBA" id="ARBA00023163"/>
    </source>
</evidence>
<sequence>MLKYQQIAAEIEQYINDQDLKQGEKLPVLEQLMSQYGVSKSTVTKALELLERRGVIFQLRGSGIFVRRHNRPGYMSLFSTQGFKSNLGDRVLTSDVLDVSITKPSEDVANNLGIDVSDDVYRVERVRYVDGEVFCYEESYYVKAIVPYLNREIVADSIFDYVQSALGVTIGFSDMYMQVGRLNETEAGYLGLKMDDPTLRIETIFHLTNGKPFDYSRITYHYGHSQFVVQANGPYM</sequence>
<dbReference type="AlphaFoldDB" id="A0A377FTL5"/>
<dbReference type="SUPFAM" id="SSF64288">
    <property type="entry name" value="Chorismate lyase-like"/>
    <property type="match status" value="1"/>
</dbReference>
<dbReference type="SMART" id="SM00866">
    <property type="entry name" value="UTRA"/>
    <property type="match status" value="1"/>
</dbReference>
<dbReference type="CDD" id="cd07377">
    <property type="entry name" value="WHTH_GntR"/>
    <property type="match status" value="1"/>
</dbReference>
<dbReference type="InterPro" id="IPR050679">
    <property type="entry name" value="Bact_HTH_transcr_reg"/>
</dbReference>
<keyword evidence="1" id="KW-0805">Transcription regulation</keyword>
<accession>A0A377FTL5</accession>
<gene>
    <name evidence="5" type="primary">yydK_1</name>
    <name evidence="5" type="ORF">NCTC13163_01526</name>
</gene>
<dbReference type="PANTHER" id="PTHR44846:SF4">
    <property type="entry name" value="HTH GNTR-TYPE DOMAIN-CONTAINING PROTEIN"/>
    <property type="match status" value="1"/>
</dbReference>
<dbReference type="SMART" id="SM00345">
    <property type="entry name" value="HTH_GNTR"/>
    <property type="match status" value="1"/>
</dbReference>
<dbReference type="SUPFAM" id="SSF46785">
    <property type="entry name" value="Winged helix' DNA-binding domain"/>
    <property type="match status" value="1"/>
</dbReference>
<keyword evidence="3" id="KW-0804">Transcription</keyword>
<dbReference type="PROSITE" id="PS50949">
    <property type="entry name" value="HTH_GNTR"/>
    <property type="match status" value="1"/>
</dbReference>
<dbReference type="GO" id="GO:0003700">
    <property type="term" value="F:DNA-binding transcription factor activity"/>
    <property type="evidence" value="ECO:0007669"/>
    <property type="project" value="InterPro"/>
</dbReference>
<dbReference type="InterPro" id="IPR000524">
    <property type="entry name" value="Tscrpt_reg_HTH_GntR"/>
</dbReference>
<dbReference type="InterPro" id="IPR028978">
    <property type="entry name" value="Chorismate_lyase_/UTRA_dom_sf"/>
</dbReference>
<dbReference type="GO" id="GO:0045892">
    <property type="term" value="P:negative regulation of DNA-templated transcription"/>
    <property type="evidence" value="ECO:0007669"/>
    <property type="project" value="TreeGrafter"/>
</dbReference>
<dbReference type="InterPro" id="IPR036388">
    <property type="entry name" value="WH-like_DNA-bd_sf"/>
</dbReference>
<name>A0A377FTL5_9BACL</name>
<dbReference type="Gene3D" id="3.40.1410.10">
    <property type="entry name" value="Chorismate lyase-like"/>
    <property type="match status" value="1"/>
</dbReference>
<dbReference type="PANTHER" id="PTHR44846">
    <property type="entry name" value="MANNOSYL-D-GLYCERATE TRANSPORT/METABOLISM SYSTEM REPRESSOR MNGR-RELATED"/>
    <property type="match status" value="1"/>
</dbReference>
<evidence type="ECO:0000313" key="6">
    <source>
        <dbReference type="Proteomes" id="UP000254060"/>
    </source>
</evidence>
<feature type="domain" description="HTH gntR-type" evidence="4">
    <location>
        <begin position="1"/>
        <end position="69"/>
    </location>
</feature>
<dbReference type="Proteomes" id="UP000254060">
    <property type="component" value="Unassembled WGS sequence"/>
</dbReference>
<dbReference type="OrthoDB" id="2141316at2"/>
<dbReference type="RefSeq" id="WP_029335045.1">
    <property type="nucleotide sequence ID" value="NZ_UGGP01000001.1"/>
</dbReference>
<dbReference type="InterPro" id="IPR036390">
    <property type="entry name" value="WH_DNA-bd_sf"/>
</dbReference>
<protein>
    <submittedName>
        <fullName evidence="5">Uncharacterized HTH-type transcriptional regulator yydK</fullName>
    </submittedName>
</protein>
<dbReference type="Pfam" id="PF07702">
    <property type="entry name" value="UTRA"/>
    <property type="match status" value="1"/>
</dbReference>
<evidence type="ECO:0000256" key="2">
    <source>
        <dbReference type="ARBA" id="ARBA00023125"/>
    </source>
</evidence>
<dbReference type="Pfam" id="PF00392">
    <property type="entry name" value="GntR"/>
    <property type="match status" value="1"/>
</dbReference>
<dbReference type="PRINTS" id="PR00035">
    <property type="entry name" value="HTHGNTR"/>
</dbReference>
<dbReference type="GO" id="GO:0003677">
    <property type="term" value="F:DNA binding"/>
    <property type="evidence" value="ECO:0007669"/>
    <property type="project" value="UniProtKB-KW"/>
</dbReference>
<organism evidence="5 6">
    <name type="scientific">Exiguobacterium aurantiacum</name>
    <dbReference type="NCBI Taxonomy" id="33987"/>
    <lineage>
        <taxon>Bacteria</taxon>
        <taxon>Bacillati</taxon>
        <taxon>Bacillota</taxon>
        <taxon>Bacilli</taxon>
        <taxon>Bacillales</taxon>
        <taxon>Bacillales Family XII. Incertae Sedis</taxon>
        <taxon>Exiguobacterium</taxon>
    </lineage>
</organism>